<sequence>MARVDNVLIETKKILTNKSFYIGNMNHYHKLMRSDKWIVTHEDDGILVIPIVVDPPPKLRTKKGLAVEFHDRVYALLTIATMSGGCQSHEAVGKQKLESMRTINVVHESNLEINRKQIKISSKKYHQNFVSKV</sequence>
<dbReference type="Proteomes" id="UP001604277">
    <property type="component" value="Unassembled WGS sequence"/>
</dbReference>
<dbReference type="PANTHER" id="PTHR46310:SF4">
    <property type="entry name" value="OUTER ENVELOPE PROTEIN 64, MITOCHONDRIAL"/>
    <property type="match status" value="1"/>
</dbReference>
<keyword evidence="2" id="KW-1185">Reference proteome</keyword>
<comment type="caution">
    <text evidence="1">The sequence shown here is derived from an EMBL/GenBank/DDBJ whole genome shotgun (WGS) entry which is preliminary data.</text>
</comment>
<reference evidence="2" key="1">
    <citation type="submission" date="2024-07" db="EMBL/GenBank/DDBJ databases">
        <title>Two chromosome-level genome assemblies of Korean endemic species Abeliophyllum distichum and Forsythia ovata (Oleaceae).</title>
        <authorList>
            <person name="Jang H."/>
        </authorList>
    </citation>
    <scope>NUCLEOTIDE SEQUENCE [LARGE SCALE GENOMIC DNA]</scope>
</reference>
<dbReference type="PANTHER" id="PTHR46310">
    <property type="entry name" value="AMIDASE 1"/>
    <property type="match status" value="1"/>
</dbReference>
<dbReference type="EMBL" id="JBFOLJ010000011">
    <property type="protein sequence ID" value="KAL2494084.1"/>
    <property type="molecule type" value="Genomic_DNA"/>
</dbReference>
<dbReference type="AlphaFoldDB" id="A0ABD1S1K8"/>
<evidence type="ECO:0000313" key="1">
    <source>
        <dbReference type="EMBL" id="KAL2494084.1"/>
    </source>
</evidence>
<protein>
    <submittedName>
        <fullName evidence="1">Glutamyl-tRNA(Gln) amidotransferase subunit A</fullName>
    </submittedName>
</protein>
<evidence type="ECO:0000313" key="2">
    <source>
        <dbReference type="Proteomes" id="UP001604277"/>
    </source>
</evidence>
<accession>A0ABD1S1K8</accession>
<name>A0ABD1S1K8_9LAMI</name>
<organism evidence="1 2">
    <name type="scientific">Forsythia ovata</name>
    <dbReference type="NCBI Taxonomy" id="205694"/>
    <lineage>
        <taxon>Eukaryota</taxon>
        <taxon>Viridiplantae</taxon>
        <taxon>Streptophyta</taxon>
        <taxon>Embryophyta</taxon>
        <taxon>Tracheophyta</taxon>
        <taxon>Spermatophyta</taxon>
        <taxon>Magnoliopsida</taxon>
        <taxon>eudicotyledons</taxon>
        <taxon>Gunneridae</taxon>
        <taxon>Pentapetalae</taxon>
        <taxon>asterids</taxon>
        <taxon>lamiids</taxon>
        <taxon>Lamiales</taxon>
        <taxon>Oleaceae</taxon>
        <taxon>Forsythieae</taxon>
        <taxon>Forsythia</taxon>
    </lineage>
</organism>
<proteinExistence type="predicted"/>
<gene>
    <name evidence="1" type="ORF">Fot_37841</name>
</gene>